<evidence type="ECO:0000313" key="2">
    <source>
        <dbReference type="EMBL" id="KAG8386842.1"/>
    </source>
</evidence>
<accession>A0AAV6Y340</accession>
<dbReference type="PANTHER" id="PTHR37260:SF2">
    <property type="entry name" value="PROTEIN ECERIFERUM 16"/>
    <property type="match status" value="1"/>
</dbReference>
<gene>
    <name evidence="2" type="ORF">BUALT_Bualt03G0191100</name>
</gene>
<reference evidence="2" key="1">
    <citation type="submission" date="2019-10" db="EMBL/GenBank/DDBJ databases">
        <authorList>
            <person name="Zhang R."/>
            <person name="Pan Y."/>
            <person name="Wang J."/>
            <person name="Ma R."/>
            <person name="Yu S."/>
        </authorList>
    </citation>
    <scope>NUCLEOTIDE SEQUENCE</scope>
    <source>
        <strain evidence="2">LA-IB0</strain>
        <tissue evidence="2">Leaf</tissue>
    </source>
</reference>
<keyword evidence="3" id="KW-1185">Reference proteome</keyword>
<evidence type="ECO:0000256" key="1">
    <source>
        <dbReference type="SAM" id="MobiDB-lite"/>
    </source>
</evidence>
<evidence type="ECO:0000313" key="3">
    <source>
        <dbReference type="Proteomes" id="UP000826271"/>
    </source>
</evidence>
<name>A0AAV6Y340_9LAMI</name>
<proteinExistence type="predicted"/>
<dbReference type="InterPro" id="IPR053342">
    <property type="entry name" value="Exosome_cofactor/PTGS_suppr"/>
</dbReference>
<organism evidence="2 3">
    <name type="scientific">Buddleja alternifolia</name>
    <dbReference type="NCBI Taxonomy" id="168488"/>
    <lineage>
        <taxon>Eukaryota</taxon>
        <taxon>Viridiplantae</taxon>
        <taxon>Streptophyta</taxon>
        <taxon>Embryophyta</taxon>
        <taxon>Tracheophyta</taxon>
        <taxon>Spermatophyta</taxon>
        <taxon>Magnoliopsida</taxon>
        <taxon>eudicotyledons</taxon>
        <taxon>Gunneridae</taxon>
        <taxon>Pentapetalae</taxon>
        <taxon>asterids</taxon>
        <taxon>lamiids</taxon>
        <taxon>Lamiales</taxon>
        <taxon>Scrophulariaceae</taxon>
        <taxon>Buddlejeae</taxon>
        <taxon>Buddleja</taxon>
    </lineage>
</organism>
<feature type="compositionally biased region" description="Basic residues" evidence="1">
    <location>
        <begin position="7"/>
        <end position="20"/>
    </location>
</feature>
<dbReference type="AlphaFoldDB" id="A0AAV6Y340"/>
<feature type="region of interest" description="Disordered" evidence="1">
    <location>
        <begin position="1"/>
        <end position="66"/>
    </location>
</feature>
<dbReference type="Proteomes" id="UP000826271">
    <property type="component" value="Unassembled WGS sequence"/>
</dbReference>
<dbReference type="PANTHER" id="PTHR37260">
    <property type="entry name" value="PHOSPHORELAY PROTEIN"/>
    <property type="match status" value="1"/>
</dbReference>
<feature type="compositionally biased region" description="Basic and acidic residues" evidence="1">
    <location>
        <begin position="36"/>
        <end position="47"/>
    </location>
</feature>
<sequence length="359" mass="39829">MDTKAMAKSKRAHTLHHSKKMMMGDKKKPTVGNGKQVREKPEIKLERSLPSNWDRYEEDDDEESTSLLPTEIVLPKSKGGDYAHLISEATAQSQPNYSSAHVFDAPLVLQISPDFTQDFSPVLSEKGQSILSWIADNNFEVEDKASINIEAPFLSLDLNAISEQLSKVKLSKRLFIEPDLLPPELLDDELQSYAEDKGEPKACTSAVEIDSGPSSLGYNQEKSKILEQYHKPISSTQGVNPIEKIKDEIILQSQQTDRIPSSNLTSVEAELDILLNSFAETNIVDSSPVKIPSIDNILEQTSDLTKMDRRGLSHGSVNTSTDDISVGIFSSSRNQQGMSPVPFSCRRFQTFPYLSPAES</sequence>
<dbReference type="EMBL" id="WHWC01000003">
    <property type="protein sequence ID" value="KAG8386842.1"/>
    <property type="molecule type" value="Genomic_DNA"/>
</dbReference>
<protein>
    <submittedName>
        <fullName evidence="2">Uncharacterized protein</fullName>
    </submittedName>
</protein>
<comment type="caution">
    <text evidence="2">The sequence shown here is derived from an EMBL/GenBank/DDBJ whole genome shotgun (WGS) entry which is preliminary data.</text>
</comment>